<evidence type="ECO:0000313" key="1">
    <source>
        <dbReference type="EMBL" id="BDS12800.1"/>
    </source>
</evidence>
<protein>
    <submittedName>
        <fullName evidence="1">Uncharacterized protein</fullName>
    </submittedName>
</protein>
<proteinExistence type="predicted"/>
<dbReference type="EMBL" id="AP026867">
    <property type="protein sequence ID" value="BDS12800.1"/>
    <property type="molecule type" value="Genomic_DNA"/>
</dbReference>
<keyword evidence="2" id="KW-1185">Reference proteome</keyword>
<dbReference type="KEGG" id="aup:AsAng_0035250"/>
<sequence length="44" mass="5094">MHEKLQKTLTICSLSSRVIVKKKLKYPLFINIAIPLKIQVEISK</sequence>
<dbReference type="AlphaFoldDB" id="A0A915YGM4"/>
<evidence type="ECO:0000313" key="2">
    <source>
        <dbReference type="Proteomes" id="UP001060919"/>
    </source>
</evidence>
<reference evidence="1" key="1">
    <citation type="submission" date="2022-09" db="EMBL/GenBank/DDBJ databases">
        <title>Aureispira anguillicida sp. nov., isolated from Leptocephalus of Japanese eel Anguilla japonica.</title>
        <authorList>
            <person name="Yuasa K."/>
            <person name="Mekata T."/>
            <person name="Ikunari K."/>
        </authorList>
    </citation>
    <scope>NUCLEOTIDE SEQUENCE</scope>
    <source>
        <strain evidence="1">EL160426</strain>
    </source>
</reference>
<accession>A0A915YGM4</accession>
<dbReference type="Proteomes" id="UP001060919">
    <property type="component" value="Chromosome"/>
</dbReference>
<gene>
    <name evidence="1" type="ORF">AsAng_0035250</name>
</gene>
<organism evidence="1 2">
    <name type="scientific">Aureispira anguillae</name>
    <dbReference type="NCBI Taxonomy" id="2864201"/>
    <lineage>
        <taxon>Bacteria</taxon>
        <taxon>Pseudomonadati</taxon>
        <taxon>Bacteroidota</taxon>
        <taxon>Saprospiria</taxon>
        <taxon>Saprospirales</taxon>
        <taxon>Saprospiraceae</taxon>
        <taxon>Aureispira</taxon>
    </lineage>
</organism>
<name>A0A915YGM4_9BACT</name>